<comment type="similarity">
    <text evidence="2">Belongs to the resistance-nodulation-cell division (RND) (TC 2.A.6) family.</text>
</comment>
<evidence type="ECO:0000256" key="6">
    <source>
        <dbReference type="ARBA" id="ARBA00022989"/>
    </source>
</evidence>
<name>A0A2W2AYB0_9BACT</name>
<evidence type="ECO:0000313" key="10">
    <source>
        <dbReference type="Proteomes" id="UP000248745"/>
    </source>
</evidence>
<feature type="transmembrane region" description="Helical" evidence="8">
    <location>
        <begin position="393"/>
        <end position="419"/>
    </location>
</feature>
<keyword evidence="4" id="KW-1003">Cell membrane</keyword>
<dbReference type="SUPFAM" id="SSF56954">
    <property type="entry name" value="Outer membrane efflux proteins (OEP)"/>
    <property type="match status" value="1"/>
</dbReference>
<dbReference type="InterPro" id="IPR001036">
    <property type="entry name" value="Acrflvin-R"/>
</dbReference>
<gene>
    <name evidence="9" type="ORF">DN068_10660</name>
</gene>
<dbReference type="Gene3D" id="1.20.1640.10">
    <property type="entry name" value="Multidrug efflux transporter AcrB transmembrane domain"/>
    <property type="match status" value="2"/>
</dbReference>
<proteinExistence type="inferred from homology"/>
<feature type="transmembrane region" description="Helical" evidence="8">
    <location>
        <begin position="930"/>
        <end position="953"/>
    </location>
</feature>
<dbReference type="GO" id="GO:0008324">
    <property type="term" value="F:monoatomic cation transmembrane transporter activity"/>
    <property type="evidence" value="ECO:0007669"/>
    <property type="project" value="InterPro"/>
</dbReference>
<keyword evidence="10" id="KW-1185">Reference proteome</keyword>
<evidence type="ECO:0000256" key="5">
    <source>
        <dbReference type="ARBA" id="ARBA00022692"/>
    </source>
</evidence>
<comment type="subcellular location">
    <subcellularLocation>
        <location evidence="1">Cell membrane</location>
        <topology evidence="1">Multi-pass membrane protein</topology>
    </subcellularLocation>
</comment>
<dbReference type="GO" id="GO:0042910">
    <property type="term" value="F:xenobiotic transmembrane transporter activity"/>
    <property type="evidence" value="ECO:0007669"/>
    <property type="project" value="TreeGrafter"/>
</dbReference>
<protein>
    <submittedName>
        <fullName evidence="9">CusA/CzcA family heavy metal efflux RND transporter</fullName>
    </submittedName>
</protein>
<evidence type="ECO:0000256" key="7">
    <source>
        <dbReference type="ARBA" id="ARBA00023136"/>
    </source>
</evidence>
<feature type="transmembrane region" description="Helical" evidence="8">
    <location>
        <begin position="344"/>
        <end position="360"/>
    </location>
</feature>
<organism evidence="9 10">
    <name type="scientific">Taibaiella soli</name>
    <dbReference type="NCBI Taxonomy" id="1649169"/>
    <lineage>
        <taxon>Bacteria</taxon>
        <taxon>Pseudomonadati</taxon>
        <taxon>Bacteroidota</taxon>
        <taxon>Chitinophagia</taxon>
        <taxon>Chitinophagales</taxon>
        <taxon>Chitinophagaceae</taxon>
        <taxon>Taibaiella</taxon>
    </lineage>
</organism>
<keyword evidence="5 8" id="KW-0812">Transmembrane</keyword>
<dbReference type="Gene3D" id="1.20.1600.10">
    <property type="entry name" value="Outer membrane efflux proteins (OEP)"/>
    <property type="match status" value="1"/>
</dbReference>
<feature type="transmembrane region" description="Helical" evidence="8">
    <location>
        <begin position="879"/>
        <end position="898"/>
    </location>
</feature>
<evidence type="ECO:0000313" key="9">
    <source>
        <dbReference type="EMBL" id="PZF73034.1"/>
    </source>
</evidence>
<dbReference type="PRINTS" id="PR00702">
    <property type="entry name" value="ACRIFLAVINRP"/>
</dbReference>
<dbReference type="InterPro" id="IPR027463">
    <property type="entry name" value="AcrB_DN_DC_subdom"/>
</dbReference>
<dbReference type="RefSeq" id="WP_110999067.1">
    <property type="nucleotide sequence ID" value="NZ_QKTW01000016.1"/>
</dbReference>
<feature type="transmembrane region" description="Helical" evidence="8">
    <location>
        <begin position="440"/>
        <end position="465"/>
    </location>
</feature>
<dbReference type="OrthoDB" id="9758757at2"/>
<dbReference type="InterPro" id="IPR004763">
    <property type="entry name" value="CusA-like"/>
</dbReference>
<dbReference type="Gene3D" id="3.30.70.1430">
    <property type="entry name" value="Multidrug efflux transporter AcrB pore domain"/>
    <property type="match status" value="2"/>
</dbReference>
<keyword evidence="3" id="KW-0813">Transport</keyword>
<dbReference type="Proteomes" id="UP000248745">
    <property type="component" value="Unassembled WGS sequence"/>
</dbReference>
<feature type="transmembrane region" description="Helical" evidence="8">
    <location>
        <begin position="542"/>
        <end position="562"/>
    </location>
</feature>
<evidence type="ECO:0000256" key="3">
    <source>
        <dbReference type="ARBA" id="ARBA00022448"/>
    </source>
</evidence>
<dbReference type="PANTHER" id="PTHR32063">
    <property type="match status" value="1"/>
</dbReference>
<dbReference type="Gene3D" id="3.30.2090.10">
    <property type="entry name" value="Multidrug efflux transporter AcrB TolC docking domain, DN and DC subdomains"/>
    <property type="match status" value="2"/>
</dbReference>
<accession>A0A2W2AYB0</accession>
<feature type="transmembrane region" description="Helical" evidence="8">
    <location>
        <begin position="1009"/>
        <end position="1032"/>
    </location>
</feature>
<sequence length="1459" mass="160090">MLASVIQFSIKNRLAVLLGTLAVIIWGAYAITTIPIDAVPDITNNQVQIITTSPSLAAQEVERFITFPVEQTMATIPGIVEVRSMSRFGLSVVTIVLKDNVDIYWARQQINERLQQAKSSIPGDLGNPEMAPVTTGLGEIYQYTLRLKKGFEGEYSLSRLRTIQDWIIRRQLLGTPGIADVSNFGGYLKEYEIAVSTDKLNSMKLSMGDVFTALERNNQNTGGAYIEKGSGAYFIRSEGLVGSIPDIENIVVRNENGIPVYVRDIGKVQEGHAVRYGAMTFNNKGETVGGIVMMLKGANSNEVITRVKAKMAEIQKTLPQGIVIEPYLDRTQLVNRAIHTVEKNLIEGALIVIFVLVIFLGNLRAGLLVSSVIPLSMLFALGMMQVFGVSGNLMSLGAIDFGLIVDGAVIIVEAVMHLLHDKLKQAGGDSITLQKDEMRGTVFTASSRMVSAAIFGQIIILIVYLPILSLSGIEGKMFRPMAETVSFAIVGALIFSVTYVPMMSAWVLSPKVKNKKSFADKMMEQIEAWYGKALQKALDLKVPIIGFAIAALVTVVIIFMNMGGEFLPTLEEGDFAVETRLVTGTSLSQTIETAQKAAEILKKEFPEVKKVVGKIGTSEIPTDPMPFEACDLIIVLKEKKEWTSAKNWQELAGKMSDALKVLPQASFGFQQPIQMRFNELIAGARQDVVVKIFGDDLERLKALADQTGRVVSGIKGAKDVYIEQVTGLPQIVVRYNRDAIARYGLSIADVNKTLEAGFAGSRAGTVYEGEERYDMVVRLDTSGRHSIEDVQNLYVANAAGLQIPINQLAEVKTELGPNQIQRENARRRIVVGFNVRGRDVESIVEELEKKMSAEIKLPAGYNVKYGGQFQNLIEAKSRLSIAVPVALLLILLLLYAAFASVKEALLIFSAIPFAAVGGVFALLLRGMPFSISAGIGFIALFGVAVLNGIVLISEFNRLKKLQMTDVAERVLTGAKSRIRPVLMTASVASLGFLPMALSNTAGAEVQKPLATVVIGGLITSTLLTLFLLPILYTVAEHRIKPKTGGAFVVLLFVLFGISNTSKAQTFQKWTLSNCIDTALKNNKQIATNQYEVKASTALQSSAWDPGKTNVAGMFGQYNSFEKGDNHFSVTQNIPFPTQMVAQKKLYESETHSANARLQLTKYDLSFAVANAYQELVYLQSLHRWYIRQDSIYINMLKAATKRVKVGEAPPIEQTLAQSKYEMMKARQSGYEAMLRQSILRLQMLLQTEALVMPVEDSLVALNEIDTFSNSSHPFAMLNAAKMQIAKRQMNLEQQKMMPDFSVGYFNQSLIGNPMSSNGDLATAGNRFQGVQVGVNVPLIFGAQSARIKSARWGYESAKSAEGQAMTELQQNRKIAFEELERQKTMLDYYSRSALPEAEKLLIQGQKTYMAGEVDYTTYLQSIETASGIKADYLQTLLNYNKAVLGAAYYNAGAIPGVNK</sequence>
<evidence type="ECO:0000256" key="2">
    <source>
        <dbReference type="ARBA" id="ARBA00010942"/>
    </source>
</evidence>
<dbReference type="EMBL" id="QKTW01000016">
    <property type="protein sequence ID" value="PZF73034.1"/>
    <property type="molecule type" value="Genomic_DNA"/>
</dbReference>
<feature type="transmembrane region" description="Helical" evidence="8">
    <location>
        <begin position="978"/>
        <end position="997"/>
    </location>
</feature>
<feature type="transmembrane region" description="Helical" evidence="8">
    <location>
        <begin position="1044"/>
        <end position="1061"/>
    </location>
</feature>
<evidence type="ECO:0000256" key="1">
    <source>
        <dbReference type="ARBA" id="ARBA00004651"/>
    </source>
</evidence>
<feature type="transmembrane region" description="Helical" evidence="8">
    <location>
        <begin position="367"/>
        <end position="387"/>
    </location>
</feature>
<feature type="transmembrane region" description="Helical" evidence="8">
    <location>
        <begin position="905"/>
        <end position="924"/>
    </location>
</feature>
<dbReference type="PANTHER" id="PTHR32063:SF24">
    <property type="entry name" value="CATION EFFLUX SYSTEM (ACRB_ACRD_ACRF FAMILY)"/>
    <property type="match status" value="1"/>
</dbReference>
<dbReference type="GO" id="GO:0015562">
    <property type="term" value="F:efflux transmembrane transporter activity"/>
    <property type="evidence" value="ECO:0007669"/>
    <property type="project" value="InterPro"/>
</dbReference>
<dbReference type="Gene3D" id="3.30.70.1440">
    <property type="entry name" value="Multidrug efflux transporter AcrB pore domain"/>
    <property type="match status" value="1"/>
</dbReference>
<evidence type="ECO:0000256" key="8">
    <source>
        <dbReference type="SAM" id="Phobius"/>
    </source>
</evidence>
<dbReference type="GO" id="GO:0005886">
    <property type="term" value="C:plasma membrane"/>
    <property type="evidence" value="ECO:0007669"/>
    <property type="project" value="UniProtKB-SubCell"/>
</dbReference>
<dbReference type="SUPFAM" id="SSF82866">
    <property type="entry name" value="Multidrug efflux transporter AcrB transmembrane domain"/>
    <property type="match status" value="2"/>
</dbReference>
<dbReference type="Pfam" id="PF00873">
    <property type="entry name" value="ACR_tran"/>
    <property type="match status" value="1"/>
</dbReference>
<reference evidence="9 10" key="1">
    <citation type="submission" date="2018-06" db="EMBL/GenBank/DDBJ databases">
        <title>Mucibacter soli gen. nov., sp. nov., a new member of the family Chitinophagaceae producing mucin.</title>
        <authorList>
            <person name="Kim M.-K."/>
            <person name="Park S."/>
            <person name="Kim T.-S."/>
            <person name="Joung Y."/>
            <person name="Han J.-H."/>
            <person name="Kim S.B."/>
        </authorList>
    </citation>
    <scope>NUCLEOTIDE SEQUENCE [LARGE SCALE GENOMIC DNA]</scope>
    <source>
        <strain evidence="9 10">R1-15</strain>
    </source>
</reference>
<keyword evidence="6 8" id="KW-1133">Transmembrane helix</keyword>
<evidence type="ECO:0000256" key="4">
    <source>
        <dbReference type="ARBA" id="ARBA00022475"/>
    </source>
</evidence>
<keyword evidence="7 8" id="KW-0472">Membrane</keyword>
<comment type="caution">
    <text evidence="9">The sequence shown here is derived from an EMBL/GenBank/DDBJ whole genome shotgun (WGS) entry which is preliminary data.</text>
</comment>
<dbReference type="SUPFAM" id="SSF82714">
    <property type="entry name" value="Multidrug efflux transporter AcrB TolC docking domain, DN and DC subdomains"/>
    <property type="match status" value="2"/>
</dbReference>
<dbReference type="SUPFAM" id="SSF82693">
    <property type="entry name" value="Multidrug efflux transporter AcrB pore domain, PN1, PN2, PC1 and PC2 subdomains"/>
    <property type="match status" value="3"/>
</dbReference>
<feature type="transmembrane region" description="Helical" evidence="8">
    <location>
        <begin position="485"/>
        <end position="508"/>
    </location>
</feature>
<dbReference type="NCBIfam" id="TIGR00914">
    <property type="entry name" value="2A0601"/>
    <property type="match status" value="1"/>
</dbReference>
<dbReference type="Gene3D" id="3.30.70.1320">
    <property type="entry name" value="Multidrug efflux transporter AcrB pore domain like"/>
    <property type="match status" value="1"/>
</dbReference>